<name>A0A517SK98_9PLAN</name>
<feature type="transmembrane region" description="Helical" evidence="1">
    <location>
        <begin position="294"/>
        <end position="315"/>
    </location>
</feature>
<sequence length="424" mass="46261">MTSPLTKALGGLAVWLALSSLVHSAEPVLLKLKPPEEPVYAGQNVGFTVQLLTTTNFASVPVFQLPRLSGCLVLPPADRPLIGTETVDDTDYASQIHELRFIAIRPGRYQIPAFDVRFESPPEFAKPAIERRLRTTPMTIEAKSPPGAEKYRSILCSRGLKLTETWEPELPKTASVGDTFTRTVTLEAGDMPAMLLPPIPLTAPTGMKVYDDPPDVADHTERGVTTSHRRERVTYVCESGGSFELPGIVLPWWNLDSSTLEQATLPGAKFTVDAVVAPQDAASRGLDRKSQHRWWSVVVLAFLGCAVVVASSLFIRRQRGRADDAHVRFRLLMECCRQSDAPAALTALYGWLDLVGPKNQLSTLSVTSADPDLRQLVDEMETAAVLGSPWDGSPLARRLRLLPDTLANTSSSGTHLLPELNPTA</sequence>
<evidence type="ECO:0000256" key="1">
    <source>
        <dbReference type="SAM" id="Phobius"/>
    </source>
</evidence>
<dbReference type="PANTHER" id="PTHR40940">
    <property type="entry name" value="PROTEIN BATD-RELATED"/>
    <property type="match status" value="1"/>
</dbReference>
<dbReference type="OrthoDB" id="265905at2"/>
<dbReference type="InterPro" id="IPR057699">
    <property type="entry name" value="DUF7939"/>
</dbReference>
<keyword evidence="1" id="KW-0812">Transmembrane</keyword>
<dbReference type="KEGG" id="ccos:Pan44_46110"/>
<gene>
    <name evidence="3" type="ORF">Pan44_46110</name>
</gene>
<dbReference type="EMBL" id="CP036271">
    <property type="protein sequence ID" value="QDT56555.1"/>
    <property type="molecule type" value="Genomic_DNA"/>
</dbReference>
<evidence type="ECO:0000313" key="3">
    <source>
        <dbReference type="EMBL" id="QDT56555.1"/>
    </source>
</evidence>
<reference evidence="3 4" key="1">
    <citation type="submission" date="2019-02" db="EMBL/GenBank/DDBJ databases">
        <title>Deep-cultivation of Planctomycetes and their phenomic and genomic characterization uncovers novel biology.</title>
        <authorList>
            <person name="Wiegand S."/>
            <person name="Jogler M."/>
            <person name="Boedeker C."/>
            <person name="Pinto D."/>
            <person name="Vollmers J."/>
            <person name="Rivas-Marin E."/>
            <person name="Kohn T."/>
            <person name="Peeters S.H."/>
            <person name="Heuer A."/>
            <person name="Rast P."/>
            <person name="Oberbeckmann S."/>
            <person name="Bunk B."/>
            <person name="Jeske O."/>
            <person name="Meyerdierks A."/>
            <person name="Storesund J.E."/>
            <person name="Kallscheuer N."/>
            <person name="Luecker S."/>
            <person name="Lage O.M."/>
            <person name="Pohl T."/>
            <person name="Merkel B.J."/>
            <person name="Hornburger P."/>
            <person name="Mueller R.-W."/>
            <person name="Bruemmer F."/>
            <person name="Labrenz M."/>
            <person name="Spormann A.M."/>
            <person name="Op den Camp H."/>
            <person name="Overmann J."/>
            <person name="Amann R."/>
            <person name="Jetten M.S.M."/>
            <person name="Mascher T."/>
            <person name="Medema M.H."/>
            <person name="Devos D.P."/>
            <person name="Kaster A.-K."/>
            <person name="Ovreas L."/>
            <person name="Rohde M."/>
            <person name="Galperin M.Y."/>
            <person name="Jogler C."/>
        </authorList>
    </citation>
    <scope>NUCLEOTIDE SEQUENCE [LARGE SCALE GENOMIC DNA]</scope>
    <source>
        <strain evidence="3 4">Pan44</strain>
    </source>
</reference>
<dbReference type="InterPro" id="IPR025738">
    <property type="entry name" value="BatD"/>
</dbReference>
<feature type="domain" description="DUF7939" evidence="2">
    <location>
        <begin position="329"/>
        <end position="403"/>
    </location>
</feature>
<dbReference type="Proteomes" id="UP000315700">
    <property type="component" value="Chromosome"/>
</dbReference>
<protein>
    <recommendedName>
        <fullName evidence="2">DUF7939 domain-containing protein</fullName>
    </recommendedName>
</protein>
<dbReference type="Pfam" id="PF25607">
    <property type="entry name" value="DUF7939"/>
    <property type="match status" value="1"/>
</dbReference>
<dbReference type="RefSeq" id="WP_145034019.1">
    <property type="nucleotide sequence ID" value="NZ_CP036271.1"/>
</dbReference>
<dbReference type="InParanoid" id="A0A517SK98"/>
<evidence type="ECO:0000313" key="4">
    <source>
        <dbReference type="Proteomes" id="UP000315700"/>
    </source>
</evidence>
<keyword evidence="4" id="KW-1185">Reference proteome</keyword>
<evidence type="ECO:0000259" key="2">
    <source>
        <dbReference type="Pfam" id="PF25607"/>
    </source>
</evidence>
<organism evidence="3 4">
    <name type="scientific">Caulifigura coniformis</name>
    <dbReference type="NCBI Taxonomy" id="2527983"/>
    <lineage>
        <taxon>Bacteria</taxon>
        <taxon>Pseudomonadati</taxon>
        <taxon>Planctomycetota</taxon>
        <taxon>Planctomycetia</taxon>
        <taxon>Planctomycetales</taxon>
        <taxon>Planctomycetaceae</taxon>
        <taxon>Caulifigura</taxon>
    </lineage>
</organism>
<keyword evidence="1" id="KW-1133">Transmembrane helix</keyword>
<dbReference type="AlphaFoldDB" id="A0A517SK98"/>
<dbReference type="PANTHER" id="PTHR40940:SF1">
    <property type="entry name" value="PROTEIN BATD"/>
    <property type="match status" value="1"/>
</dbReference>
<accession>A0A517SK98</accession>
<proteinExistence type="predicted"/>
<keyword evidence="1" id="KW-0472">Membrane</keyword>